<gene>
    <name evidence="2" type="ORF">Adt_41944</name>
</gene>
<dbReference type="Proteomes" id="UP001604336">
    <property type="component" value="Unassembled WGS sequence"/>
</dbReference>
<organism evidence="2 3">
    <name type="scientific">Abeliophyllum distichum</name>
    <dbReference type="NCBI Taxonomy" id="126358"/>
    <lineage>
        <taxon>Eukaryota</taxon>
        <taxon>Viridiplantae</taxon>
        <taxon>Streptophyta</taxon>
        <taxon>Embryophyta</taxon>
        <taxon>Tracheophyta</taxon>
        <taxon>Spermatophyta</taxon>
        <taxon>Magnoliopsida</taxon>
        <taxon>eudicotyledons</taxon>
        <taxon>Gunneridae</taxon>
        <taxon>Pentapetalae</taxon>
        <taxon>asterids</taxon>
        <taxon>lamiids</taxon>
        <taxon>Lamiales</taxon>
        <taxon>Oleaceae</taxon>
        <taxon>Forsythieae</taxon>
        <taxon>Abeliophyllum</taxon>
    </lineage>
</organism>
<evidence type="ECO:0000256" key="1">
    <source>
        <dbReference type="SAM" id="MobiDB-lite"/>
    </source>
</evidence>
<feature type="compositionally biased region" description="Basic and acidic residues" evidence="1">
    <location>
        <begin position="264"/>
        <end position="275"/>
    </location>
</feature>
<dbReference type="EMBL" id="JBFOLK010000013">
    <property type="protein sequence ID" value="KAL2466093.1"/>
    <property type="molecule type" value="Genomic_DNA"/>
</dbReference>
<sequence length="291" mass="32968">MEYQEIDEDNMLVGNFLTPRIIQSQYEIDEDNMLVGDFIAMHQANTARYNATFDIDEEVDTIMVLSAKIDSLAHKIESMSHSVYAMQTKKSTSEINENNMLIGDFLAMQQANVTRYEATSKIDEDNVLVGEFIVDHPNFSWKDNYNNIIPQGPQFQQPEKRTLLEDILGKFIEKTDQFMKQTEINLQNQSASIKNLETKIGQMAVAISARVPDTLPSNTEVNPKESVTAVTTRSGVQLPEIHVKRPITKKEHVLSTDEEHVELAEQPEHIVDIKESSNTPQTKTTIPIKSS</sequence>
<accession>A0ABD1PQB4</accession>
<name>A0ABD1PQB4_9LAMI</name>
<reference evidence="3" key="1">
    <citation type="submission" date="2024-07" db="EMBL/GenBank/DDBJ databases">
        <title>Two chromosome-level genome assemblies of Korean endemic species Abeliophyllum distichum and Forsythia ovata (Oleaceae).</title>
        <authorList>
            <person name="Jang H."/>
        </authorList>
    </citation>
    <scope>NUCLEOTIDE SEQUENCE [LARGE SCALE GENOMIC DNA]</scope>
</reference>
<evidence type="ECO:0000313" key="3">
    <source>
        <dbReference type="Proteomes" id="UP001604336"/>
    </source>
</evidence>
<evidence type="ECO:0000313" key="2">
    <source>
        <dbReference type="EMBL" id="KAL2466093.1"/>
    </source>
</evidence>
<proteinExistence type="predicted"/>
<keyword evidence="3" id="KW-1185">Reference proteome</keyword>
<dbReference type="AlphaFoldDB" id="A0ABD1PQB4"/>
<feature type="region of interest" description="Disordered" evidence="1">
    <location>
        <begin position="264"/>
        <end position="291"/>
    </location>
</feature>
<protein>
    <submittedName>
        <fullName evidence="2">Uncharacterized protein</fullName>
    </submittedName>
</protein>
<feature type="compositionally biased region" description="Polar residues" evidence="1">
    <location>
        <begin position="276"/>
        <end position="291"/>
    </location>
</feature>
<comment type="caution">
    <text evidence="2">The sequence shown here is derived from an EMBL/GenBank/DDBJ whole genome shotgun (WGS) entry which is preliminary data.</text>
</comment>